<dbReference type="Pfam" id="PF10087">
    <property type="entry name" value="DUF2325"/>
    <property type="match status" value="1"/>
</dbReference>
<protein>
    <recommendedName>
        <fullName evidence="6">DUF2325 domain-containing protein</fullName>
    </recommendedName>
</protein>
<evidence type="ECO:0000256" key="2">
    <source>
        <dbReference type="SAM" id="Coils"/>
    </source>
</evidence>
<feature type="coiled-coil region" evidence="2">
    <location>
        <begin position="164"/>
        <end position="226"/>
    </location>
</feature>
<sequence>MCRNAERLPPGAAVFAEPPAPIKPDTPRARPRLWTLDPQHHCPIIGTCLPLADLQRIARRCHFAARPDDDFALHVEAVSHARSRNPASEAIQRHLDARYRLAVARFARFKTDAELRDEWLACVARGEVAGPLWALCTHRMASAETLQAAYQRVHMLSHQVGAGLAADTRRLAQLEKENTELRTGLKRELTALRRQLAAAESALGERDAARTEAAELKKRLQRFESGQVMVDLGRRLMSLQGAAEDLASATRRIYTLESTLKDAHQESIRLAAERDAALSERNALEAILQASLPATDDADTEALCTRAGSDDCAGCPQATSERCILYVGGRAALIAQYRQLAGRLGIKLIHHDGGLEESLSRLPDLINGADAVLCPTDHISHNAYYHVKSHCKRIGRPCLFYKGAGVSGFAAAVARVNRGEYSVAGQDEA</sequence>
<evidence type="ECO:0000313" key="4">
    <source>
        <dbReference type="EMBL" id="GLT24583.1"/>
    </source>
</evidence>
<feature type="region of interest" description="Disordered" evidence="3">
    <location>
        <begin position="1"/>
        <end position="24"/>
    </location>
</feature>
<comment type="similarity">
    <text evidence="1">Belongs to the UPF0751 family.</text>
</comment>
<keyword evidence="5" id="KW-1185">Reference proteome</keyword>
<dbReference type="RefSeq" id="WP_284189747.1">
    <property type="nucleotide sequence ID" value="NZ_BSPX01000108.1"/>
</dbReference>
<keyword evidence="2" id="KW-0175">Coiled coil</keyword>
<evidence type="ECO:0000313" key="5">
    <source>
        <dbReference type="Proteomes" id="UP001157167"/>
    </source>
</evidence>
<evidence type="ECO:0000256" key="1">
    <source>
        <dbReference type="ARBA" id="ARBA00007189"/>
    </source>
</evidence>
<evidence type="ECO:0000256" key="3">
    <source>
        <dbReference type="SAM" id="MobiDB-lite"/>
    </source>
</evidence>
<dbReference type="InterPro" id="IPR016772">
    <property type="entry name" value="UCP020408"/>
</dbReference>
<dbReference type="Proteomes" id="UP001157167">
    <property type="component" value="Unassembled WGS sequence"/>
</dbReference>
<reference evidence="5" key="1">
    <citation type="journal article" date="2019" name="Int. J. Syst. Evol. Microbiol.">
        <title>The Global Catalogue of Microorganisms (GCM) 10K type strain sequencing project: providing services to taxonomists for standard genome sequencing and annotation.</title>
        <authorList>
            <consortium name="The Broad Institute Genomics Platform"/>
            <consortium name="The Broad Institute Genome Sequencing Center for Infectious Disease"/>
            <person name="Wu L."/>
            <person name="Ma J."/>
        </authorList>
    </citation>
    <scope>NUCLEOTIDE SEQUENCE [LARGE SCALE GENOMIC DNA]</scope>
    <source>
        <strain evidence="5">NBRC 102407</strain>
    </source>
</reference>
<proteinExistence type="inferred from homology"/>
<organism evidence="4 5">
    <name type="scientific">Zoogloea oryzae</name>
    <dbReference type="NCBI Taxonomy" id="310767"/>
    <lineage>
        <taxon>Bacteria</taxon>
        <taxon>Pseudomonadati</taxon>
        <taxon>Pseudomonadota</taxon>
        <taxon>Betaproteobacteria</taxon>
        <taxon>Rhodocyclales</taxon>
        <taxon>Zoogloeaceae</taxon>
        <taxon>Zoogloea</taxon>
    </lineage>
</organism>
<accession>A0ABQ6FG23</accession>
<gene>
    <name evidence="4" type="ORF">GCM10007933_40680</name>
</gene>
<name>A0ABQ6FG23_9RHOO</name>
<dbReference type="EMBL" id="BSPX01000108">
    <property type="protein sequence ID" value="GLT24583.1"/>
    <property type="molecule type" value="Genomic_DNA"/>
</dbReference>
<comment type="caution">
    <text evidence="4">The sequence shown here is derived from an EMBL/GenBank/DDBJ whole genome shotgun (WGS) entry which is preliminary data.</text>
</comment>
<evidence type="ECO:0008006" key="6">
    <source>
        <dbReference type="Google" id="ProtNLM"/>
    </source>
</evidence>